<dbReference type="Proteomes" id="UP000240674">
    <property type="component" value="Segment"/>
</dbReference>
<evidence type="ECO:0000313" key="1">
    <source>
        <dbReference type="EMBL" id="ATS92428.1"/>
    </source>
</evidence>
<accession>A0A2D2W2S3</accession>
<dbReference type="EMBL" id="MG201401">
    <property type="protein sequence ID" value="ATS92428.1"/>
    <property type="molecule type" value="Genomic_DNA"/>
</dbReference>
<sequence length="111" mass="12876">MKIINPLHLIQFVVVYLYTWYALRSAPRVEGFNVGWSSPHDDFQVYYNAQVNVLGVITPAQDTTWQPVGWRAWFNLVRAYDDLLEQTTAAFIEAYLPDFADDINESDTEDK</sequence>
<proteinExistence type="predicted"/>
<evidence type="ECO:0000313" key="2">
    <source>
        <dbReference type="Proteomes" id="UP000240674"/>
    </source>
</evidence>
<name>A0A2D2W2S3_9CAUD</name>
<gene>
    <name evidence="1" type="ORF">PGT2_g00010</name>
</gene>
<reference evidence="1 2" key="1">
    <citation type="submission" date="2017-10" db="EMBL/GenBank/DDBJ databases">
        <title>Complete genome sequence of Escherichia coli bacteriophage PGT2.</title>
        <authorList>
            <person name="Kulikov E.E."/>
            <person name="Golomidova A.K."/>
            <person name="Kudryavtseva A.V."/>
            <person name="Letarov A.V."/>
        </authorList>
    </citation>
    <scope>NUCLEOTIDE SEQUENCE [LARGE SCALE GENOMIC DNA]</scope>
</reference>
<keyword evidence="2" id="KW-1185">Reference proteome</keyword>
<protein>
    <submittedName>
        <fullName evidence="1">Uncharacterized protein</fullName>
    </submittedName>
</protein>
<organism evidence="1 2">
    <name type="scientific">Escherichia phage PGT2</name>
    <dbReference type="NCBI Taxonomy" id="2047782"/>
    <lineage>
        <taxon>Viruses</taxon>
        <taxon>Duplodnaviria</taxon>
        <taxon>Heunggongvirae</taxon>
        <taxon>Uroviricota</taxon>
        <taxon>Caudoviricetes</taxon>
        <taxon>Autographivirales</taxon>
        <taxon>Autonotataviridae</taxon>
        <taxon>Ermolevavirus</taxon>
        <taxon>Ermolevavirus PGT2</taxon>
    </lineage>
</organism>